<dbReference type="AlphaFoldDB" id="A0A0J8S7K2"/>
<dbReference type="EMBL" id="DS017073">
    <property type="protein sequence ID" value="KMU92359.1"/>
    <property type="molecule type" value="Genomic_DNA"/>
</dbReference>
<dbReference type="Proteomes" id="UP000054563">
    <property type="component" value="Unassembled WGS sequence"/>
</dbReference>
<reference evidence="2" key="1">
    <citation type="journal article" date="2010" name="Genome Res.">
        <title>Population genomic sequencing of Coccidioides fungi reveals recent hybridization and transposon control.</title>
        <authorList>
            <person name="Neafsey D.E."/>
            <person name="Barker B.M."/>
            <person name="Sharpton T.J."/>
            <person name="Stajich J.E."/>
            <person name="Park D.J."/>
            <person name="Whiston E."/>
            <person name="Hung C.-Y."/>
            <person name="McMahan C."/>
            <person name="White J."/>
            <person name="Sykes S."/>
            <person name="Heiman D."/>
            <person name="Young S."/>
            <person name="Zeng Q."/>
            <person name="Abouelleil A."/>
            <person name="Aftuck L."/>
            <person name="Bessette D."/>
            <person name="Brown A."/>
            <person name="FitzGerald M."/>
            <person name="Lui A."/>
            <person name="Macdonald J.P."/>
            <person name="Priest M."/>
            <person name="Orbach M.J."/>
            <person name="Galgiani J.N."/>
            <person name="Kirkland T.N."/>
            <person name="Cole G.T."/>
            <person name="Birren B.W."/>
            <person name="Henn M.R."/>
            <person name="Taylor J.W."/>
            <person name="Rounsley S.D."/>
        </authorList>
    </citation>
    <scope>NUCLEOTIDE SEQUENCE [LARGE SCALE GENOMIC DNA]</scope>
    <source>
        <strain evidence="2">H538.4</strain>
    </source>
</reference>
<dbReference type="VEuPathDB" id="FungiDB:CIHG_10155"/>
<name>A0A0J8S7K2_COCIT</name>
<evidence type="ECO:0000313" key="2">
    <source>
        <dbReference type="Proteomes" id="UP000054563"/>
    </source>
</evidence>
<evidence type="ECO:0000313" key="1">
    <source>
        <dbReference type="EMBL" id="KMU92359.1"/>
    </source>
</evidence>
<proteinExistence type="predicted"/>
<gene>
    <name evidence="1" type="ORF">CIHG_10155</name>
</gene>
<organism evidence="1 2">
    <name type="scientific">Coccidioides immitis H538.4</name>
    <dbReference type="NCBI Taxonomy" id="396776"/>
    <lineage>
        <taxon>Eukaryota</taxon>
        <taxon>Fungi</taxon>
        <taxon>Dikarya</taxon>
        <taxon>Ascomycota</taxon>
        <taxon>Pezizomycotina</taxon>
        <taxon>Eurotiomycetes</taxon>
        <taxon>Eurotiomycetidae</taxon>
        <taxon>Onygenales</taxon>
        <taxon>Onygenaceae</taxon>
        <taxon>Coccidioides</taxon>
    </lineage>
</organism>
<accession>A0A0J8S7K2</accession>
<sequence length="156" mass="16689">MSEPLSSAALSLPPAVVIAPALARNTTFTQIPPATTFAGALQANPVVLPGLLSHTGVQALSVCKRAWCHKPIQRPVLIAGLNNSNQLTVHAQLCESILITQDEVQLSPEQKCSACKRAQQDYNNIVFAECISADLSQNSTTSIHLFCEPGLSRFLL</sequence>
<protein>
    <submittedName>
        <fullName evidence="1">Uncharacterized protein</fullName>
    </submittedName>
</protein>